<dbReference type="NCBIfam" id="TIGR01930">
    <property type="entry name" value="AcCoA-C-Actrans"/>
    <property type="match status" value="1"/>
</dbReference>
<dbReference type="InterPro" id="IPR002155">
    <property type="entry name" value="Thiolase"/>
</dbReference>
<comment type="similarity">
    <text evidence="1 4">Belongs to the thiolase-like superfamily. Thiolase family.</text>
</comment>
<dbReference type="Gene3D" id="3.40.47.10">
    <property type="match status" value="1"/>
</dbReference>
<reference evidence="7 8" key="1">
    <citation type="journal article" date="2021" name="Microbiol. Spectr.">
        <title>A Single Bacterium Capable of Oxidation and Reduction of Iron at Circumneutral pH.</title>
        <authorList>
            <person name="Kato S."/>
            <person name="Ohkuma M."/>
        </authorList>
    </citation>
    <scope>NUCLEOTIDE SEQUENCE [LARGE SCALE GENOMIC DNA]</scope>
    <source>
        <strain evidence="7 8">MIZ03</strain>
    </source>
</reference>
<evidence type="ECO:0000256" key="3">
    <source>
        <dbReference type="ARBA" id="ARBA00023315"/>
    </source>
</evidence>
<dbReference type="InterPro" id="IPR020616">
    <property type="entry name" value="Thiolase_N"/>
</dbReference>
<name>A0ABM7MN64_9BURK</name>
<keyword evidence="2 4" id="KW-0808">Transferase</keyword>
<evidence type="ECO:0000313" key="8">
    <source>
        <dbReference type="Proteomes" id="UP000824366"/>
    </source>
</evidence>
<feature type="domain" description="Thiolase C-terminal" evidence="6">
    <location>
        <begin position="270"/>
        <end position="393"/>
    </location>
</feature>
<evidence type="ECO:0000259" key="6">
    <source>
        <dbReference type="Pfam" id="PF02803"/>
    </source>
</evidence>
<keyword evidence="3 4" id="KW-0012">Acyltransferase</keyword>
<feature type="domain" description="Thiolase N-terminal" evidence="5">
    <location>
        <begin position="8"/>
        <end position="259"/>
    </location>
</feature>
<proteinExistence type="inferred from homology"/>
<dbReference type="RefSeq" id="WP_223903753.1">
    <property type="nucleotide sequence ID" value="NZ_AP024238.1"/>
</dbReference>
<dbReference type="PANTHER" id="PTHR18919:SF107">
    <property type="entry name" value="ACETYL-COA ACETYLTRANSFERASE, CYTOSOLIC"/>
    <property type="match status" value="1"/>
</dbReference>
<evidence type="ECO:0000313" key="7">
    <source>
        <dbReference type="EMBL" id="BCO27728.1"/>
    </source>
</evidence>
<dbReference type="CDD" id="cd00751">
    <property type="entry name" value="thiolase"/>
    <property type="match status" value="1"/>
</dbReference>
<dbReference type="EMBL" id="AP024238">
    <property type="protein sequence ID" value="BCO27728.1"/>
    <property type="molecule type" value="Genomic_DNA"/>
</dbReference>
<gene>
    <name evidence="7" type="ORF">MIZ03_2617</name>
</gene>
<dbReference type="Pfam" id="PF00108">
    <property type="entry name" value="Thiolase_N"/>
    <property type="match status" value="1"/>
</dbReference>
<protein>
    <submittedName>
        <fullName evidence="7">Acetyl-CoA acyltransferase</fullName>
    </submittedName>
</protein>
<dbReference type="PANTHER" id="PTHR18919">
    <property type="entry name" value="ACETYL-COA C-ACYLTRANSFERASE"/>
    <property type="match status" value="1"/>
</dbReference>
<sequence>MSDPLALIAAWARSAVAPHGGAFGALQPHEIAAPVLRVLLQRAGVPAQAVDAVVIGNALGAGGNPARMLALASGLPDGCAAFSIDTQCCSGVDAVSMAVGLLASGQASVVIAGGVEAWSRSPIRQVRPMSADEPAVVYERPAFSPDPSRDPDLLVSAADYAQQYGFSRVQQDAYAVLSHQRAMTHRVALATEIVPVHGLQLDAYPRVMDLLRVARMPVAVQATAMQSVAKPCEDPPTDCSVSTLAIAAKADGAALVLLATPQACKGLGLSPLAAWVTSASVGGDSGTPLVVAEKAAMAALSRAGLESMERMGVIELHDAFAVQGLSFCKAFGLDPARINRRGGGLARGHPIGASGAISMVRMLSDLHRDEASGACGLVAVAGAGGIGSAAIFKRL</sequence>
<dbReference type="Pfam" id="PF02803">
    <property type="entry name" value="Thiolase_C"/>
    <property type="match status" value="1"/>
</dbReference>
<dbReference type="PROSITE" id="PS00737">
    <property type="entry name" value="THIOLASE_2"/>
    <property type="match status" value="1"/>
</dbReference>
<dbReference type="InterPro" id="IPR020613">
    <property type="entry name" value="Thiolase_CS"/>
</dbReference>
<dbReference type="Proteomes" id="UP000824366">
    <property type="component" value="Chromosome"/>
</dbReference>
<accession>A0ABM7MN64</accession>
<dbReference type="SUPFAM" id="SSF53901">
    <property type="entry name" value="Thiolase-like"/>
    <property type="match status" value="1"/>
</dbReference>
<evidence type="ECO:0000259" key="5">
    <source>
        <dbReference type="Pfam" id="PF00108"/>
    </source>
</evidence>
<dbReference type="PIRSF" id="PIRSF000429">
    <property type="entry name" value="Ac-CoA_Ac_transf"/>
    <property type="match status" value="1"/>
</dbReference>
<evidence type="ECO:0000256" key="1">
    <source>
        <dbReference type="ARBA" id="ARBA00010982"/>
    </source>
</evidence>
<dbReference type="GO" id="GO:0016746">
    <property type="term" value="F:acyltransferase activity"/>
    <property type="evidence" value="ECO:0007669"/>
    <property type="project" value="UniProtKB-KW"/>
</dbReference>
<dbReference type="InterPro" id="IPR016039">
    <property type="entry name" value="Thiolase-like"/>
</dbReference>
<evidence type="ECO:0000256" key="2">
    <source>
        <dbReference type="ARBA" id="ARBA00022679"/>
    </source>
</evidence>
<organism evidence="7 8">
    <name type="scientific">Rhodoferax lithotrophicus</name>
    <dbReference type="NCBI Taxonomy" id="2798804"/>
    <lineage>
        <taxon>Bacteria</taxon>
        <taxon>Pseudomonadati</taxon>
        <taxon>Pseudomonadota</taxon>
        <taxon>Betaproteobacteria</taxon>
        <taxon>Burkholderiales</taxon>
        <taxon>Comamonadaceae</taxon>
        <taxon>Rhodoferax</taxon>
    </lineage>
</organism>
<evidence type="ECO:0000256" key="4">
    <source>
        <dbReference type="RuleBase" id="RU003557"/>
    </source>
</evidence>
<keyword evidence="8" id="KW-1185">Reference proteome</keyword>
<dbReference type="InterPro" id="IPR020617">
    <property type="entry name" value="Thiolase_C"/>
</dbReference>